<organism evidence="1">
    <name type="scientific">Arion vulgaris</name>
    <dbReference type="NCBI Taxonomy" id="1028688"/>
    <lineage>
        <taxon>Eukaryota</taxon>
        <taxon>Metazoa</taxon>
        <taxon>Spiralia</taxon>
        <taxon>Lophotrochozoa</taxon>
        <taxon>Mollusca</taxon>
        <taxon>Gastropoda</taxon>
        <taxon>Heterobranchia</taxon>
        <taxon>Euthyneura</taxon>
        <taxon>Panpulmonata</taxon>
        <taxon>Eupulmonata</taxon>
        <taxon>Stylommatophora</taxon>
        <taxon>Helicina</taxon>
        <taxon>Arionoidea</taxon>
        <taxon>Arionidae</taxon>
        <taxon>Arion</taxon>
    </lineage>
</organism>
<evidence type="ECO:0000313" key="1">
    <source>
        <dbReference type="EMBL" id="CEK49608.1"/>
    </source>
</evidence>
<gene>
    <name evidence="1" type="primary">ORF8322</name>
</gene>
<protein>
    <submittedName>
        <fullName evidence="1">Uncharacterized protein</fullName>
    </submittedName>
</protein>
<reference evidence="1" key="1">
    <citation type="submission" date="2014-12" db="EMBL/GenBank/DDBJ databases">
        <title>Insight into the proteome of Arion vulgaris.</title>
        <authorList>
            <person name="Aradska J."/>
            <person name="Bulat T."/>
            <person name="Smidak R."/>
            <person name="Sarate P."/>
            <person name="Gangsoo J."/>
            <person name="Sialana F."/>
            <person name="Bilban M."/>
            <person name="Lubec G."/>
        </authorList>
    </citation>
    <scope>NUCLEOTIDE SEQUENCE</scope>
    <source>
        <tissue evidence="1">Skin</tissue>
    </source>
</reference>
<feature type="non-terminal residue" evidence="1">
    <location>
        <position position="74"/>
    </location>
</feature>
<feature type="non-terminal residue" evidence="1">
    <location>
        <position position="1"/>
    </location>
</feature>
<accession>A0A0B6Y0F9</accession>
<sequence length="74" mass="8093">AKPSINVEKECDETEVVQCLLNRGCKNADIIATNVSKQTIDVEPILNVAGTNFDRLVTVTHETLSQLSVSHTQI</sequence>
<proteinExistence type="predicted"/>
<dbReference type="AlphaFoldDB" id="A0A0B6Y0F9"/>
<dbReference type="EMBL" id="HACG01002743">
    <property type="protein sequence ID" value="CEK49608.1"/>
    <property type="molecule type" value="Transcribed_RNA"/>
</dbReference>
<name>A0A0B6Y0F9_9EUPU</name>